<keyword evidence="3" id="KW-0689">Ribosomal protein</keyword>
<evidence type="ECO:0000313" key="6">
    <source>
        <dbReference type="Proteomes" id="UP000271098"/>
    </source>
</evidence>
<reference evidence="5 6" key="2">
    <citation type="submission" date="2018-11" db="EMBL/GenBank/DDBJ databases">
        <authorList>
            <consortium name="Pathogen Informatics"/>
        </authorList>
    </citation>
    <scope>NUCLEOTIDE SEQUENCE [LARGE SCALE GENOMIC DNA]</scope>
</reference>
<reference evidence="7" key="1">
    <citation type="submission" date="2016-06" db="UniProtKB">
        <authorList>
            <consortium name="WormBaseParasite"/>
        </authorList>
    </citation>
    <scope>IDENTIFICATION</scope>
</reference>
<dbReference type="GO" id="GO:0005840">
    <property type="term" value="C:ribosome"/>
    <property type="evidence" value="ECO:0007669"/>
    <property type="project" value="UniProtKB-KW"/>
</dbReference>
<organism evidence="7">
    <name type="scientific">Gongylonema pulchrum</name>
    <dbReference type="NCBI Taxonomy" id="637853"/>
    <lineage>
        <taxon>Eukaryota</taxon>
        <taxon>Metazoa</taxon>
        <taxon>Ecdysozoa</taxon>
        <taxon>Nematoda</taxon>
        <taxon>Chromadorea</taxon>
        <taxon>Rhabditida</taxon>
        <taxon>Spirurina</taxon>
        <taxon>Spiruromorpha</taxon>
        <taxon>Spiruroidea</taxon>
        <taxon>Gongylonematidae</taxon>
        <taxon>Gongylonema</taxon>
    </lineage>
</organism>
<dbReference type="InterPro" id="IPR038716">
    <property type="entry name" value="P1/P2_N_sf"/>
</dbReference>
<protein>
    <submittedName>
        <fullName evidence="7">DUF768 domain-containing protein</fullName>
    </submittedName>
</protein>
<evidence type="ECO:0000313" key="5">
    <source>
        <dbReference type="EMBL" id="VDN49524.1"/>
    </source>
</evidence>
<comment type="function">
    <text evidence="1">Plays an important role in the elongation step of protein synthesis.</text>
</comment>
<name>A0A183F0S7_9BILA</name>
<evidence type="ECO:0000256" key="3">
    <source>
        <dbReference type="ARBA" id="ARBA00022980"/>
    </source>
</evidence>
<gene>
    <name evidence="5" type="ORF">GPUH_LOCUS26818</name>
</gene>
<evidence type="ECO:0000256" key="4">
    <source>
        <dbReference type="ARBA" id="ARBA00023274"/>
    </source>
</evidence>
<accession>A0A183F0S7</accession>
<dbReference type="OrthoDB" id="5873068at2759"/>
<dbReference type="WBParaSite" id="GPUH_0002684801-mRNA-1">
    <property type="protein sequence ID" value="GPUH_0002684801-mRNA-1"/>
    <property type="gene ID" value="GPUH_0002684801"/>
</dbReference>
<dbReference type="EMBL" id="UYRT01114482">
    <property type="protein sequence ID" value="VDN49524.1"/>
    <property type="molecule type" value="Genomic_DNA"/>
</dbReference>
<dbReference type="Proteomes" id="UP000271098">
    <property type="component" value="Unassembled WGS sequence"/>
</dbReference>
<evidence type="ECO:0000313" key="7">
    <source>
        <dbReference type="WBParaSite" id="GPUH_0002684801-mRNA-1"/>
    </source>
</evidence>
<dbReference type="GO" id="GO:1990904">
    <property type="term" value="C:ribonucleoprotein complex"/>
    <property type="evidence" value="ECO:0007669"/>
    <property type="project" value="UniProtKB-KW"/>
</dbReference>
<dbReference type="AlphaFoldDB" id="A0A183F0S7"/>
<comment type="similarity">
    <text evidence="2">Belongs to the eukaryotic ribosomal protein P1/P2 family.</text>
</comment>
<dbReference type="Gene3D" id="1.10.10.1410">
    <property type="match status" value="1"/>
</dbReference>
<sequence length="40" mass="4242">MCREVRGAAGLDVDMEDANKVVSALADKSLDEVRSSSTTN</sequence>
<evidence type="ECO:0000256" key="1">
    <source>
        <dbReference type="ARBA" id="ARBA00003362"/>
    </source>
</evidence>
<keyword evidence="4" id="KW-0687">Ribonucleoprotein</keyword>
<evidence type="ECO:0000256" key="2">
    <source>
        <dbReference type="ARBA" id="ARBA00005436"/>
    </source>
</evidence>
<proteinExistence type="inferred from homology"/>
<keyword evidence="6" id="KW-1185">Reference proteome</keyword>